<dbReference type="EMBL" id="JAYMYR010000008">
    <property type="protein sequence ID" value="KAK7347248.1"/>
    <property type="molecule type" value="Genomic_DNA"/>
</dbReference>
<evidence type="ECO:0000313" key="2">
    <source>
        <dbReference type="Proteomes" id="UP001374584"/>
    </source>
</evidence>
<proteinExistence type="predicted"/>
<accession>A0AAN9M8C2</accession>
<gene>
    <name evidence="1" type="ORF">VNO80_21775</name>
</gene>
<sequence length="110" mass="12413">MPRFSQMFLISSSVLSKREWKSVILVEWIARHFLPSHNESDTPSVTKIKCSELGNNCKGAGKSTFTCRVAYQSKQQGPRTPELKKALFNYIGTNSFITSSKMRQKPPSLS</sequence>
<comment type="caution">
    <text evidence="1">The sequence shown here is derived from an EMBL/GenBank/DDBJ whole genome shotgun (WGS) entry which is preliminary data.</text>
</comment>
<reference evidence="1 2" key="1">
    <citation type="submission" date="2024-01" db="EMBL/GenBank/DDBJ databases">
        <title>The genomes of 5 underutilized Papilionoideae crops provide insights into root nodulation and disease resistanc.</title>
        <authorList>
            <person name="Jiang F."/>
        </authorList>
    </citation>
    <scope>NUCLEOTIDE SEQUENCE [LARGE SCALE GENOMIC DNA]</scope>
    <source>
        <strain evidence="1">JINMINGXINNONG_FW02</strain>
        <tissue evidence="1">Leaves</tissue>
    </source>
</reference>
<dbReference type="Proteomes" id="UP001374584">
    <property type="component" value="Unassembled WGS sequence"/>
</dbReference>
<evidence type="ECO:0000313" key="1">
    <source>
        <dbReference type="EMBL" id="KAK7347248.1"/>
    </source>
</evidence>
<dbReference type="AlphaFoldDB" id="A0AAN9M8C2"/>
<organism evidence="1 2">
    <name type="scientific">Phaseolus coccineus</name>
    <name type="common">Scarlet runner bean</name>
    <name type="synonym">Phaseolus multiflorus</name>
    <dbReference type="NCBI Taxonomy" id="3886"/>
    <lineage>
        <taxon>Eukaryota</taxon>
        <taxon>Viridiplantae</taxon>
        <taxon>Streptophyta</taxon>
        <taxon>Embryophyta</taxon>
        <taxon>Tracheophyta</taxon>
        <taxon>Spermatophyta</taxon>
        <taxon>Magnoliopsida</taxon>
        <taxon>eudicotyledons</taxon>
        <taxon>Gunneridae</taxon>
        <taxon>Pentapetalae</taxon>
        <taxon>rosids</taxon>
        <taxon>fabids</taxon>
        <taxon>Fabales</taxon>
        <taxon>Fabaceae</taxon>
        <taxon>Papilionoideae</taxon>
        <taxon>50 kb inversion clade</taxon>
        <taxon>NPAAA clade</taxon>
        <taxon>indigoferoid/millettioid clade</taxon>
        <taxon>Phaseoleae</taxon>
        <taxon>Phaseolus</taxon>
    </lineage>
</organism>
<name>A0AAN9M8C2_PHACN</name>
<keyword evidence="2" id="KW-1185">Reference proteome</keyword>
<protein>
    <submittedName>
        <fullName evidence="1">Uncharacterized protein</fullName>
    </submittedName>
</protein>